<dbReference type="EMBL" id="MU004232">
    <property type="protein sequence ID" value="KAF2671932.1"/>
    <property type="molecule type" value="Genomic_DNA"/>
</dbReference>
<feature type="transmembrane region" description="Helical" evidence="2">
    <location>
        <begin position="221"/>
        <end position="254"/>
    </location>
</feature>
<dbReference type="Proteomes" id="UP000799302">
    <property type="component" value="Unassembled WGS sequence"/>
</dbReference>
<feature type="compositionally biased region" description="Low complexity" evidence="1">
    <location>
        <begin position="353"/>
        <end position="368"/>
    </location>
</feature>
<feature type="region of interest" description="Disordered" evidence="1">
    <location>
        <begin position="279"/>
        <end position="323"/>
    </location>
</feature>
<feature type="region of interest" description="Disordered" evidence="1">
    <location>
        <begin position="342"/>
        <end position="397"/>
    </location>
</feature>
<evidence type="ECO:0008006" key="6">
    <source>
        <dbReference type="Google" id="ProtNLM"/>
    </source>
</evidence>
<keyword evidence="5" id="KW-1185">Reference proteome</keyword>
<evidence type="ECO:0000313" key="4">
    <source>
        <dbReference type="EMBL" id="KAF2671932.1"/>
    </source>
</evidence>
<name>A0A6A6UIA3_9PEZI</name>
<accession>A0A6A6UIA3</accession>
<keyword evidence="2" id="KW-0472">Membrane</keyword>
<evidence type="ECO:0000313" key="5">
    <source>
        <dbReference type="Proteomes" id="UP000799302"/>
    </source>
</evidence>
<feature type="signal peptide" evidence="3">
    <location>
        <begin position="1"/>
        <end position="24"/>
    </location>
</feature>
<evidence type="ECO:0000256" key="3">
    <source>
        <dbReference type="SAM" id="SignalP"/>
    </source>
</evidence>
<keyword evidence="2" id="KW-0812">Transmembrane</keyword>
<gene>
    <name evidence="4" type="ORF">BT63DRAFT_422446</name>
</gene>
<keyword evidence="3" id="KW-0732">Signal</keyword>
<feature type="chain" id="PRO_5025624273" description="Mid2 domain-containing protein" evidence="3">
    <location>
        <begin position="25"/>
        <end position="397"/>
    </location>
</feature>
<reference evidence="4" key="1">
    <citation type="journal article" date="2020" name="Stud. Mycol.">
        <title>101 Dothideomycetes genomes: a test case for predicting lifestyles and emergence of pathogens.</title>
        <authorList>
            <person name="Haridas S."/>
            <person name="Albert R."/>
            <person name="Binder M."/>
            <person name="Bloem J."/>
            <person name="Labutti K."/>
            <person name="Salamov A."/>
            <person name="Andreopoulos B."/>
            <person name="Baker S."/>
            <person name="Barry K."/>
            <person name="Bills G."/>
            <person name="Bluhm B."/>
            <person name="Cannon C."/>
            <person name="Castanera R."/>
            <person name="Culley D."/>
            <person name="Daum C."/>
            <person name="Ezra D."/>
            <person name="Gonzalez J."/>
            <person name="Henrissat B."/>
            <person name="Kuo A."/>
            <person name="Liang C."/>
            <person name="Lipzen A."/>
            <person name="Lutzoni F."/>
            <person name="Magnuson J."/>
            <person name="Mondo S."/>
            <person name="Nolan M."/>
            <person name="Ohm R."/>
            <person name="Pangilinan J."/>
            <person name="Park H.-J."/>
            <person name="Ramirez L."/>
            <person name="Alfaro M."/>
            <person name="Sun H."/>
            <person name="Tritt A."/>
            <person name="Yoshinaga Y."/>
            <person name="Zwiers L.-H."/>
            <person name="Turgeon B."/>
            <person name="Goodwin S."/>
            <person name="Spatafora J."/>
            <person name="Crous P."/>
            <person name="Grigoriev I."/>
        </authorList>
    </citation>
    <scope>NUCLEOTIDE SEQUENCE</scope>
    <source>
        <strain evidence="4">CBS 115976</strain>
    </source>
</reference>
<sequence length="397" mass="41625">MKLSSISLLQSTITLLALTQSSSANPLSALAQIFESAPVQTANATHLELKRQCANPCGYYGQLCCATGQTCTTDANNQAQCAGGAAATTGSGAWQLYTSTYVQTNAVTITSVYSSWIPSSTGAACNYAANESPCGGICCKSGFYCYASGTCAAAGNGGFTTTGVVVGTVPARPTTISGVVVTQTISPTTTMAFQTPVTTGATNGTIVGQKHGLSGGAIAGIVIGTLLGIALLFFLCACFCCFEAFRGLFALFGIGKNRKDRRRTSTVVEEDEYIRHHRHGNSAMMGAAAGGRRWHGSRRSSSDRYSRRSRPPPPKKSGGGGWMTALAAGAGTAALAGIFSRKKTEKRTEKSESGYTGSSYDYSYSYSETDSRDSRSRPPPGPRSHYTDRTRSMSRRG</sequence>
<keyword evidence="2" id="KW-1133">Transmembrane helix</keyword>
<organism evidence="4 5">
    <name type="scientific">Microthyrium microscopicum</name>
    <dbReference type="NCBI Taxonomy" id="703497"/>
    <lineage>
        <taxon>Eukaryota</taxon>
        <taxon>Fungi</taxon>
        <taxon>Dikarya</taxon>
        <taxon>Ascomycota</taxon>
        <taxon>Pezizomycotina</taxon>
        <taxon>Dothideomycetes</taxon>
        <taxon>Dothideomycetes incertae sedis</taxon>
        <taxon>Microthyriales</taxon>
        <taxon>Microthyriaceae</taxon>
        <taxon>Microthyrium</taxon>
    </lineage>
</organism>
<proteinExistence type="predicted"/>
<evidence type="ECO:0000256" key="2">
    <source>
        <dbReference type="SAM" id="Phobius"/>
    </source>
</evidence>
<dbReference type="OrthoDB" id="5425848at2759"/>
<evidence type="ECO:0000256" key="1">
    <source>
        <dbReference type="SAM" id="MobiDB-lite"/>
    </source>
</evidence>
<protein>
    <recommendedName>
        <fullName evidence="6">Mid2 domain-containing protein</fullName>
    </recommendedName>
</protein>
<dbReference type="AlphaFoldDB" id="A0A6A6UIA3"/>
<feature type="compositionally biased region" description="Low complexity" evidence="1">
    <location>
        <begin position="281"/>
        <end position="291"/>
    </location>
</feature>